<dbReference type="Proteomes" id="UP000235388">
    <property type="component" value="Unassembled WGS sequence"/>
</dbReference>
<accession>A0A2N5RX83</accession>
<sequence length="324" mass="35092">MNPAPERVASPKDAKLASDIAIICPRYAKLHPLDEDTQILVIARLLCESSLDQIKTINNSVASIRASTANIARSFAWYQANQRRSTSQPVTHADAKTTVHSNQLPGPWHCACPATPVEYVRCGTLDTPPHQDQRSYPITPYPIPRIPQSTPGSSSQPRSLPNPLPTPFPSSPNPPPPPPPSHSTSHSSSLSLASSPPPPPSPSSDCPDLSLSRSQSSSIIMANRRTEIEEAKLQLEESKIISQAINAATSKIREDCLLAADGSNFAQWTQDLQELGQTYLNSTDFFERTNHNSVLKKIGRAIFLASLHPSLVYNGQGVLTCSGL</sequence>
<dbReference type="STRING" id="200324.A0A2N5RX83"/>
<dbReference type="EMBL" id="PGCJ01001420">
    <property type="protein sequence ID" value="PLW05572.1"/>
    <property type="molecule type" value="Genomic_DNA"/>
</dbReference>
<feature type="compositionally biased region" description="Low complexity" evidence="1">
    <location>
        <begin position="203"/>
        <end position="218"/>
    </location>
</feature>
<comment type="caution">
    <text evidence="2">The sequence shown here is derived from an EMBL/GenBank/DDBJ whole genome shotgun (WGS) entry which is preliminary data.</text>
</comment>
<reference evidence="2 3" key="1">
    <citation type="submission" date="2017-11" db="EMBL/GenBank/DDBJ databases">
        <title>De novo assembly and phasing of dikaryotic genomes from two isolates of Puccinia coronata f. sp. avenae, the causal agent of oat crown rust.</title>
        <authorList>
            <person name="Miller M.E."/>
            <person name="Zhang Y."/>
            <person name="Omidvar V."/>
            <person name="Sperschneider J."/>
            <person name="Schwessinger B."/>
            <person name="Raley C."/>
            <person name="Palmer J.M."/>
            <person name="Garnica D."/>
            <person name="Upadhyaya N."/>
            <person name="Rathjen J."/>
            <person name="Taylor J.M."/>
            <person name="Park R.F."/>
            <person name="Dodds P.N."/>
            <person name="Hirsch C.D."/>
            <person name="Kianian S.F."/>
            <person name="Figueroa M."/>
        </authorList>
    </citation>
    <scope>NUCLEOTIDE SEQUENCE [LARGE SCALE GENOMIC DNA]</scope>
    <source>
        <strain evidence="2">12NC29</strain>
    </source>
</reference>
<dbReference type="AlphaFoldDB" id="A0A2N5RX83"/>
<evidence type="ECO:0000313" key="2">
    <source>
        <dbReference type="EMBL" id="PLW05572.1"/>
    </source>
</evidence>
<evidence type="ECO:0000256" key="1">
    <source>
        <dbReference type="SAM" id="MobiDB-lite"/>
    </source>
</evidence>
<organism evidence="2 3">
    <name type="scientific">Puccinia coronata f. sp. avenae</name>
    <dbReference type="NCBI Taxonomy" id="200324"/>
    <lineage>
        <taxon>Eukaryota</taxon>
        <taxon>Fungi</taxon>
        <taxon>Dikarya</taxon>
        <taxon>Basidiomycota</taxon>
        <taxon>Pucciniomycotina</taxon>
        <taxon>Pucciniomycetes</taxon>
        <taxon>Pucciniales</taxon>
        <taxon>Pucciniaceae</taxon>
        <taxon>Puccinia</taxon>
    </lineage>
</organism>
<feature type="region of interest" description="Disordered" evidence="1">
    <location>
        <begin position="125"/>
        <end position="220"/>
    </location>
</feature>
<protein>
    <submittedName>
        <fullName evidence="2">Uncharacterized protein</fullName>
    </submittedName>
</protein>
<dbReference type="OrthoDB" id="10680420at2759"/>
<proteinExistence type="predicted"/>
<feature type="non-terminal residue" evidence="2">
    <location>
        <position position="324"/>
    </location>
</feature>
<evidence type="ECO:0000313" key="3">
    <source>
        <dbReference type="Proteomes" id="UP000235388"/>
    </source>
</evidence>
<feature type="compositionally biased region" description="Low complexity" evidence="1">
    <location>
        <begin position="182"/>
        <end position="194"/>
    </location>
</feature>
<feature type="compositionally biased region" description="Pro residues" evidence="1">
    <location>
        <begin position="160"/>
        <end position="181"/>
    </location>
</feature>
<keyword evidence="3" id="KW-1185">Reference proteome</keyword>
<gene>
    <name evidence="2" type="ORF">PCANC_26733</name>
</gene>
<name>A0A2N5RX83_9BASI</name>